<evidence type="ECO:0000259" key="1">
    <source>
        <dbReference type="PROSITE" id="PS51688"/>
    </source>
</evidence>
<accession>A0A0G4EDD8</accession>
<dbReference type="VEuPathDB" id="CryptoDB:Vbra_11370"/>
<sequence>MPAFYASYSREIGPLPIHDPADGTLLSPGYNYGDIVWNTGYVGCNINKRFWGVNARYTRSDNFYETSDARLKTNIQDLPADSKADIYDKFAQIRMRTFQWQPESMPNVPEEELAETQLGVLSQELAELFPGSVALDTSEAELSRPNGTEAIKGDAYYVSLSSLMYNNMVVTQRLQQETQRLQQELADIKALLARDDSPPMRRLFEARTDLLSEY</sequence>
<dbReference type="PhylomeDB" id="A0A0G4EDD8"/>
<feature type="domain" description="Peptidase S74" evidence="1">
    <location>
        <begin position="67"/>
        <end position="185"/>
    </location>
</feature>
<dbReference type="Pfam" id="PF13884">
    <property type="entry name" value="Peptidase_S74"/>
    <property type="match status" value="1"/>
</dbReference>
<dbReference type="Gene3D" id="1.10.10.10">
    <property type="entry name" value="Winged helix-like DNA-binding domain superfamily/Winged helix DNA-binding domain"/>
    <property type="match status" value="1"/>
</dbReference>
<name>A0A0G4EDD8_VITBC</name>
<reference evidence="2 3" key="1">
    <citation type="submission" date="2014-11" db="EMBL/GenBank/DDBJ databases">
        <authorList>
            <person name="Zhu J."/>
            <person name="Qi W."/>
            <person name="Song R."/>
        </authorList>
    </citation>
    <scope>NUCLEOTIDE SEQUENCE [LARGE SCALE GENOMIC DNA]</scope>
</reference>
<dbReference type="AlphaFoldDB" id="A0A0G4EDD8"/>
<dbReference type="InParanoid" id="A0A0G4EDD8"/>
<dbReference type="EMBL" id="CDMY01000185">
    <property type="protein sequence ID" value="CEL93715.1"/>
    <property type="molecule type" value="Genomic_DNA"/>
</dbReference>
<gene>
    <name evidence="2" type="ORF">Vbra_11370</name>
</gene>
<organism evidence="2 3">
    <name type="scientific">Vitrella brassicaformis (strain CCMP3155)</name>
    <dbReference type="NCBI Taxonomy" id="1169540"/>
    <lineage>
        <taxon>Eukaryota</taxon>
        <taxon>Sar</taxon>
        <taxon>Alveolata</taxon>
        <taxon>Colpodellida</taxon>
        <taxon>Vitrellaceae</taxon>
        <taxon>Vitrella</taxon>
    </lineage>
</organism>
<dbReference type="OrthoDB" id="27041at2759"/>
<evidence type="ECO:0000313" key="2">
    <source>
        <dbReference type="EMBL" id="CEL93715.1"/>
    </source>
</evidence>
<proteinExistence type="predicted"/>
<evidence type="ECO:0000313" key="3">
    <source>
        <dbReference type="Proteomes" id="UP000041254"/>
    </source>
</evidence>
<dbReference type="Proteomes" id="UP000041254">
    <property type="component" value="Unassembled WGS sequence"/>
</dbReference>
<dbReference type="InterPro" id="IPR036388">
    <property type="entry name" value="WH-like_DNA-bd_sf"/>
</dbReference>
<dbReference type="PROSITE" id="PS51688">
    <property type="entry name" value="ICA"/>
    <property type="match status" value="1"/>
</dbReference>
<dbReference type="InterPro" id="IPR030392">
    <property type="entry name" value="S74_ICA"/>
</dbReference>
<keyword evidence="3" id="KW-1185">Reference proteome</keyword>
<protein>
    <recommendedName>
        <fullName evidence="1">Peptidase S74 domain-containing protein</fullName>
    </recommendedName>
</protein>